<accession>A0AAI9L5C9</accession>
<evidence type="ECO:0000313" key="4">
    <source>
        <dbReference type="Proteomes" id="UP001058167"/>
    </source>
</evidence>
<evidence type="ECO:0000256" key="1">
    <source>
        <dbReference type="SAM" id="MobiDB-lite"/>
    </source>
</evidence>
<feature type="compositionally biased region" description="Low complexity" evidence="1">
    <location>
        <begin position="52"/>
        <end position="68"/>
    </location>
</feature>
<dbReference type="EMBL" id="BSRL01000014">
    <property type="protein sequence ID" value="GLV71715.1"/>
    <property type="molecule type" value="Genomic_DNA"/>
</dbReference>
<comment type="caution">
    <text evidence="3">The sequence shown here is derived from an EMBL/GenBank/DDBJ whole genome shotgun (WGS) entry which is preliminary data.</text>
</comment>
<dbReference type="Proteomes" id="UP001165145">
    <property type="component" value="Unassembled WGS sequence"/>
</dbReference>
<reference evidence="3" key="2">
    <citation type="submission" date="2023-02" db="EMBL/GenBank/DDBJ databases">
        <title>Pectobacterium carotovorum subsp. carotovorum NBRC 12380.</title>
        <authorList>
            <person name="Ichikawa N."/>
            <person name="Sato H."/>
            <person name="Tonouchi N."/>
        </authorList>
    </citation>
    <scope>NUCLEOTIDE SEQUENCE</scope>
    <source>
        <strain evidence="3">NBRC 12380</strain>
    </source>
</reference>
<evidence type="ECO:0000313" key="2">
    <source>
        <dbReference type="EMBL" id="GKX49395.1"/>
    </source>
</evidence>
<dbReference type="EMBL" id="BRLF01000015">
    <property type="protein sequence ID" value="GKX49395.1"/>
    <property type="molecule type" value="Genomic_DNA"/>
</dbReference>
<reference evidence="2" key="1">
    <citation type="submission" date="2022-06" db="EMBL/GenBank/DDBJ databases">
        <title>Draft genome sequences of Pectobacterium carotovorum subsp. carotovorum str. NBRC12380.</title>
        <authorList>
            <person name="Wakabayashi Y."/>
            <person name="Kojima K."/>
        </authorList>
    </citation>
    <scope>NUCLEOTIDE SEQUENCE</scope>
    <source>
        <strain evidence="2">NBRC 12380</strain>
    </source>
</reference>
<sequence length="290" mass="31872">MSKLDKPPFSVAYPSDISLLPGNLKMINLNNLPATKSIDVRDTAKTNSSAVTGNTSNKTTSSVSSNESTTKDKSSVSSLARQLNDAATRAEARDSSNSRGKLASYAHSVIEELAGSSYESRRKALAEELPDTDDPQLLARAKQANDFANGHGSNPFKGLSRDQLSLIIYDDSNTFTVNERRAALHESNEIESAWSHRVVAQSKQEWNRGEFKQTEFFKLVLEHYEGLPLIEQVQAPANYESRLKHLIDMDYNFVTGEPGKNANPLNNLFDLLLPRNIPIGSNTTTAGKAE</sequence>
<evidence type="ECO:0000313" key="5">
    <source>
        <dbReference type="Proteomes" id="UP001165145"/>
    </source>
</evidence>
<keyword evidence="4" id="KW-1185">Reference proteome</keyword>
<name>A0AAI9L5C9_PECCC</name>
<evidence type="ECO:0000313" key="3">
    <source>
        <dbReference type="EMBL" id="GLV71715.1"/>
    </source>
</evidence>
<dbReference type="AlphaFoldDB" id="A0AAI9L5C9"/>
<organism evidence="3 5">
    <name type="scientific">Pectobacterium carotovorum subsp. carotovorum</name>
    <name type="common">Erwinia carotovora subsp. carotovora</name>
    <dbReference type="NCBI Taxonomy" id="555"/>
    <lineage>
        <taxon>Bacteria</taxon>
        <taxon>Pseudomonadati</taxon>
        <taxon>Pseudomonadota</taxon>
        <taxon>Gammaproteobacteria</taxon>
        <taxon>Enterobacterales</taxon>
        <taxon>Pectobacteriaceae</taxon>
        <taxon>Pectobacterium</taxon>
    </lineage>
</organism>
<feature type="region of interest" description="Disordered" evidence="1">
    <location>
        <begin position="43"/>
        <end position="101"/>
    </location>
</feature>
<dbReference type="Proteomes" id="UP001058167">
    <property type="component" value="Unassembled WGS sequence"/>
</dbReference>
<proteinExistence type="predicted"/>
<gene>
    <name evidence="3" type="ORF">Pcaca03_41590</name>
    <name evidence="2" type="ORF">SOASR016_41470</name>
</gene>
<protein>
    <submittedName>
        <fullName evidence="3">Uncharacterized protein</fullName>
    </submittedName>
</protein>